<comment type="caution">
    <text evidence="1">The sequence shown here is derived from an EMBL/GenBank/DDBJ whole genome shotgun (WGS) entry which is preliminary data.</text>
</comment>
<evidence type="ECO:0000313" key="1">
    <source>
        <dbReference type="EMBL" id="CAF9942692.1"/>
    </source>
</evidence>
<sequence>MPSRNNLQDHRLSAHTKRLFSEAEAIIQASYSPTMRISELYDAALARPGNKDPFLAWWERITDRHTQLALELQTVVFKFKSLEAQLDGSVSKVEEWKKQFDVAVYAIARWAFELQGALAVDQVKNFVAEEEVVEAVEALAPTRAA</sequence>
<proteinExistence type="predicted"/>
<keyword evidence="2" id="KW-1185">Reference proteome</keyword>
<organism evidence="1 2">
    <name type="scientific">Alectoria fallacina</name>
    <dbReference type="NCBI Taxonomy" id="1903189"/>
    <lineage>
        <taxon>Eukaryota</taxon>
        <taxon>Fungi</taxon>
        <taxon>Dikarya</taxon>
        <taxon>Ascomycota</taxon>
        <taxon>Pezizomycotina</taxon>
        <taxon>Lecanoromycetes</taxon>
        <taxon>OSLEUM clade</taxon>
        <taxon>Lecanoromycetidae</taxon>
        <taxon>Lecanorales</taxon>
        <taxon>Lecanorineae</taxon>
        <taxon>Parmeliaceae</taxon>
        <taxon>Alectoria</taxon>
    </lineage>
</organism>
<name>A0A8H3PJX0_9LECA</name>
<dbReference type="OrthoDB" id="10302143at2759"/>
<protein>
    <submittedName>
        <fullName evidence="1">Uncharacterized protein</fullName>
    </submittedName>
</protein>
<accession>A0A8H3PJX0</accession>
<dbReference type="EMBL" id="CAJPDR010000791">
    <property type="protein sequence ID" value="CAF9942692.1"/>
    <property type="molecule type" value="Genomic_DNA"/>
</dbReference>
<dbReference type="Proteomes" id="UP000664203">
    <property type="component" value="Unassembled WGS sequence"/>
</dbReference>
<dbReference type="AlphaFoldDB" id="A0A8H3PJX0"/>
<reference evidence="1" key="1">
    <citation type="submission" date="2021-03" db="EMBL/GenBank/DDBJ databases">
        <authorList>
            <person name="Tagirdzhanova G."/>
        </authorList>
    </citation>
    <scope>NUCLEOTIDE SEQUENCE</scope>
</reference>
<gene>
    <name evidence="1" type="ORF">ALECFALPRED_009916</name>
</gene>
<evidence type="ECO:0000313" key="2">
    <source>
        <dbReference type="Proteomes" id="UP000664203"/>
    </source>
</evidence>